<dbReference type="GO" id="GO:0032300">
    <property type="term" value="C:mismatch repair complex"/>
    <property type="evidence" value="ECO:0007669"/>
    <property type="project" value="InterPro"/>
</dbReference>
<keyword evidence="2" id="KW-0227">DNA damage</keyword>
<dbReference type="InterPro" id="IPR038973">
    <property type="entry name" value="MutL/Mlh/Pms-like"/>
</dbReference>
<dbReference type="InterPro" id="IPR002099">
    <property type="entry name" value="MutL/Mlh/PMS"/>
</dbReference>
<dbReference type="NCBIfam" id="TIGR00585">
    <property type="entry name" value="mutl"/>
    <property type="match status" value="1"/>
</dbReference>
<comment type="caution">
    <text evidence="4">The sequence shown here is derived from an EMBL/GenBank/DDBJ whole genome shotgun (WGS) entry which is preliminary data.</text>
</comment>
<dbReference type="GO" id="GO:0016887">
    <property type="term" value="F:ATP hydrolysis activity"/>
    <property type="evidence" value="ECO:0007669"/>
    <property type="project" value="InterPro"/>
</dbReference>
<name>A0A8J6LSJ5_9FIRM</name>
<accession>A0A8J6LSJ5</accession>
<dbReference type="GO" id="GO:0006298">
    <property type="term" value="P:mismatch repair"/>
    <property type="evidence" value="ECO:0007669"/>
    <property type="project" value="InterPro"/>
</dbReference>
<dbReference type="PROSITE" id="PS00058">
    <property type="entry name" value="DNA_MISMATCH_REPAIR_1"/>
    <property type="match status" value="1"/>
</dbReference>
<dbReference type="GO" id="GO:0140664">
    <property type="term" value="F:ATP-dependent DNA damage sensor activity"/>
    <property type="evidence" value="ECO:0007669"/>
    <property type="project" value="InterPro"/>
</dbReference>
<evidence type="ECO:0000256" key="1">
    <source>
        <dbReference type="ARBA" id="ARBA00006082"/>
    </source>
</evidence>
<evidence type="ECO:0000313" key="4">
    <source>
        <dbReference type="EMBL" id="MBA2133292.1"/>
    </source>
</evidence>
<dbReference type="CDD" id="cd16926">
    <property type="entry name" value="HATPase_MutL-MLH-PMS-like"/>
    <property type="match status" value="1"/>
</dbReference>
<dbReference type="SUPFAM" id="SSF55874">
    <property type="entry name" value="ATPase domain of HSP90 chaperone/DNA topoisomerase II/histidine kinase"/>
    <property type="match status" value="1"/>
</dbReference>
<dbReference type="PANTHER" id="PTHR10073:SF12">
    <property type="entry name" value="DNA MISMATCH REPAIR PROTEIN MLH1"/>
    <property type="match status" value="1"/>
</dbReference>
<dbReference type="Proteomes" id="UP000657177">
    <property type="component" value="Unassembled WGS sequence"/>
</dbReference>
<evidence type="ECO:0000256" key="3">
    <source>
        <dbReference type="ARBA" id="ARBA00023204"/>
    </source>
</evidence>
<evidence type="ECO:0000256" key="2">
    <source>
        <dbReference type="ARBA" id="ARBA00022763"/>
    </source>
</evidence>
<gene>
    <name evidence="4" type="ORF">G5B42_07020</name>
</gene>
<protein>
    <submittedName>
        <fullName evidence="4">ATP-binding protein</fullName>
    </submittedName>
</protein>
<reference evidence="4" key="1">
    <citation type="submission" date="2020-06" db="EMBL/GenBank/DDBJ databases">
        <title>Novel chitinolytic bacterium.</title>
        <authorList>
            <person name="Ungkulpasvich U."/>
            <person name="Kosugi A."/>
            <person name="Uke A."/>
        </authorList>
    </citation>
    <scope>NUCLEOTIDE SEQUENCE</scope>
    <source>
        <strain evidence="4">UUS1-1</strain>
    </source>
</reference>
<organism evidence="4 5">
    <name type="scientific">Capillibacterium thermochitinicola</name>
    <dbReference type="NCBI Taxonomy" id="2699427"/>
    <lineage>
        <taxon>Bacteria</taxon>
        <taxon>Bacillati</taxon>
        <taxon>Bacillota</taxon>
        <taxon>Capillibacterium</taxon>
    </lineage>
</organism>
<comment type="similarity">
    <text evidence="1">Belongs to the DNA mismatch repair MutL/HexB family.</text>
</comment>
<dbReference type="PANTHER" id="PTHR10073">
    <property type="entry name" value="DNA MISMATCH REPAIR PROTEIN MLH, PMS, MUTL"/>
    <property type="match status" value="1"/>
</dbReference>
<keyword evidence="3" id="KW-0234">DNA repair</keyword>
<dbReference type="EMBL" id="JAAKDE010000013">
    <property type="protein sequence ID" value="MBA2133292.1"/>
    <property type="molecule type" value="Genomic_DNA"/>
</dbReference>
<evidence type="ECO:0000313" key="5">
    <source>
        <dbReference type="Proteomes" id="UP000657177"/>
    </source>
</evidence>
<keyword evidence="4" id="KW-0067">ATP-binding</keyword>
<dbReference type="InterPro" id="IPR036890">
    <property type="entry name" value="HATPase_C_sf"/>
</dbReference>
<dbReference type="GO" id="GO:0030983">
    <property type="term" value="F:mismatched DNA binding"/>
    <property type="evidence" value="ECO:0007669"/>
    <property type="project" value="InterPro"/>
</dbReference>
<dbReference type="AlphaFoldDB" id="A0A8J6LSJ5"/>
<sequence length="152" mass="16245">MGKIIHLDEMTINQIAAGEVVERPSSVVKELVENAIDAGAKKIEIYLTNGGRQKIQVVDDGAGMDREDALLAVERHATSKIRKFEDLQHSSTLGFRGEALASIAAVSRLTLQTAVDPAVPGTRVRVEGGVVQAVEPVGAPRGTNISVENLFF</sequence>
<keyword evidence="5" id="KW-1185">Reference proteome</keyword>
<dbReference type="Gene3D" id="3.30.565.10">
    <property type="entry name" value="Histidine kinase-like ATPase, C-terminal domain"/>
    <property type="match status" value="1"/>
</dbReference>
<dbReference type="GO" id="GO:0005524">
    <property type="term" value="F:ATP binding"/>
    <property type="evidence" value="ECO:0007669"/>
    <property type="project" value="UniProtKB-KW"/>
</dbReference>
<dbReference type="InterPro" id="IPR014762">
    <property type="entry name" value="DNA_mismatch_repair_CS"/>
</dbReference>
<dbReference type="Pfam" id="PF13589">
    <property type="entry name" value="HATPase_c_3"/>
    <property type="match status" value="1"/>
</dbReference>
<keyword evidence="4" id="KW-0547">Nucleotide-binding</keyword>
<proteinExistence type="inferred from homology"/>
<dbReference type="FunFam" id="3.30.565.10:FF:000003">
    <property type="entry name" value="DNA mismatch repair endonuclease MutL"/>
    <property type="match status" value="1"/>
</dbReference>